<dbReference type="EMBL" id="JBEWYP010000005">
    <property type="protein sequence ID" value="MET7029813.1"/>
    <property type="molecule type" value="Genomic_DNA"/>
</dbReference>
<dbReference type="Gene3D" id="3.40.50.2300">
    <property type="match status" value="1"/>
</dbReference>
<comment type="caution">
    <text evidence="4">The sequence shown here is derived from an EMBL/GenBank/DDBJ whole genome shotgun (WGS) entry which is preliminary data.</text>
</comment>
<sequence length="131" mass="14947">MRPVVLIIDDDMVSQFSTKYVVKQCEQDALVYMSDNGEDALLQLSQFISNGEDFPDVIFLDLVMPGMGGWEFIERFQKMPGLTKNTKIYILSAFTSSKDRNKAKNNSYIAGFFDKPITRNIVHSIFPSYTL</sequence>
<evidence type="ECO:0000256" key="2">
    <source>
        <dbReference type="PROSITE-ProRule" id="PRU00169"/>
    </source>
</evidence>
<evidence type="ECO:0000259" key="3">
    <source>
        <dbReference type="PROSITE" id="PS50110"/>
    </source>
</evidence>
<dbReference type="InterPro" id="IPR011006">
    <property type="entry name" value="CheY-like_superfamily"/>
</dbReference>
<dbReference type="Proteomes" id="UP001549773">
    <property type="component" value="Unassembled WGS sequence"/>
</dbReference>
<evidence type="ECO:0000256" key="1">
    <source>
        <dbReference type="ARBA" id="ARBA00022553"/>
    </source>
</evidence>
<feature type="modified residue" description="4-aspartylphosphate" evidence="2">
    <location>
        <position position="61"/>
    </location>
</feature>
<proteinExistence type="predicted"/>
<dbReference type="PROSITE" id="PS50110">
    <property type="entry name" value="RESPONSE_REGULATORY"/>
    <property type="match status" value="1"/>
</dbReference>
<keyword evidence="5" id="KW-1185">Reference proteome</keyword>
<dbReference type="PANTHER" id="PTHR44591">
    <property type="entry name" value="STRESS RESPONSE REGULATOR PROTEIN 1"/>
    <property type="match status" value="1"/>
</dbReference>
<dbReference type="SUPFAM" id="SSF52172">
    <property type="entry name" value="CheY-like"/>
    <property type="match status" value="1"/>
</dbReference>
<protein>
    <submittedName>
        <fullName evidence="4">Response regulator</fullName>
    </submittedName>
</protein>
<feature type="domain" description="Response regulatory" evidence="3">
    <location>
        <begin position="4"/>
        <end position="130"/>
    </location>
</feature>
<name>A0ABV2TWZ9_9FLAO</name>
<dbReference type="PANTHER" id="PTHR44591:SF3">
    <property type="entry name" value="RESPONSE REGULATORY DOMAIN-CONTAINING PROTEIN"/>
    <property type="match status" value="1"/>
</dbReference>
<dbReference type="Pfam" id="PF00072">
    <property type="entry name" value="Response_reg"/>
    <property type="match status" value="1"/>
</dbReference>
<keyword evidence="1 2" id="KW-0597">Phosphoprotein</keyword>
<reference evidence="4 5" key="1">
    <citation type="submission" date="2024-07" db="EMBL/GenBank/DDBJ databases">
        <title>The genome sequence of type strain Sediminicola luteus GDMCC 1.2596T.</title>
        <authorList>
            <person name="Liu Y."/>
        </authorList>
    </citation>
    <scope>NUCLEOTIDE SEQUENCE [LARGE SCALE GENOMIC DNA]</scope>
    <source>
        <strain evidence="4 5">GDMCC 1.2596</strain>
    </source>
</reference>
<gene>
    <name evidence="4" type="ORF">ABXZ32_10420</name>
</gene>
<evidence type="ECO:0000313" key="5">
    <source>
        <dbReference type="Proteomes" id="UP001549773"/>
    </source>
</evidence>
<dbReference type="InterPro" id="IPR001789">
    <property type="entry name" value="Sig_transdc_resp-reg_receiver"/>
</dbReference>
<dbReference type="SMART" id="SM00448">
    <property type="entry name" value="REC"/>
    <property type="match status" value="1"/>
</dbReference>
<evidence type="ECO:0000313" key="4">
    <source>
        <dbReference type="EMBL" id="MET7029813.1"/>
    </source>
</evidence>
<accession>A0ABV2TWZ9</accession>
<dbReference type="InterPro" id="IPR050595">
    <property type="entry name" value="Bact_response_regulator"/>
</dbReference>
<organism evidence="4 5">
    <name type="scientific">Sediminicola luteus</name>
    <dbReference type="NCBI Taxonomy" id="319238"/>
    <lineage>
        <taxon>Bacteria</taxon>
        <taxon>Pseudomonadati</taxon>
        <taxon>Bacteroidota</taxon>
        <taxon>Flavobacteriia</taxon>
        <taxon>Flavobacteriales</taxon>
        <taxon>Flavobacteriaceae</taxon>
        <taxon>Sediminicola</taxon>
    </lineage>
</organism>
<dbReference type="RefSeq" id="WP_354618617.1">
    <property type="nucleotide sequence ID" value="NZ_JBEWYP010000005.1"/>
</dbReference>
<dbReference type="CDD" id="cd17546">
    <property type="entry name" value="REC_hyHK_CKI1_RcsC-like"/>
    <property type="match status" value="1"/>
</dbReference>